<comment type="caution">
    <text evidence="2">The sequence shown here is derived from an EMBL/GenBank/DDBJ whole genome shotgun (WGS) entry which is preliminary data.</text>
</comment>
<keyword evidence="1" id="KW-0472">Membrane</keyword>
<proteinExistence type="predicted"/>
<evidence type="ECO:0000313" key="2">
    <source>
        <dbReference type="EMBL" id="KUM46211.1"/>
    </source>
</evidence>
<keyword evidence="1" id="KW-0812">Transmembrane</keyword>
<name>A0A101LVP9_PICGL</name>
<accession>A0A101LVP9</accession>
<dbReference type="AlphaFoldDB" id="A0A101LVP9"/>
<dbReference type="EMBL" id="LKAM01000013">
    <property type="protein sequence ID" value="KUM46211.1"/>
    <property type="molecule type" value="Genomic_DNA"/>
</dbReference>
<protein>
    <submittedName>
        <fullName evidence="2">Uncharacterized protein</fullName>
    </submittedName>
</protein>
<geneLocation type="mitochondrion" evidence="2"/>
<feature type="transmembrane region" description="Helical" evidence="1">
    <location>
        <begin position="9"/>
        <end position="31"/>
    </location>
</feature>
<reference evidence="2" key="1">
    <citation type="journal article" date="2015" name="Genome Biol. Evol.">
        <title>Organellar Genomes of White Spruce (Picea glauca): Assembly and Annotation.</title>
        <authorList>
            <person name="Jackman S.D."/>
            <person name="Warren R.L."/>
            <person name="Gibb E.A."/>
            <person name="Vandervalk B.P."/>
            <person name="Mohamadi H."/>
            <person name="Chu J."/>
            <person name="Raymond A."/>
            <person name="Pleasance S."/>
            <person name="Coope R."/>
            <person name="Wildung M.R."/>
            <person name="Ritland C.E."/>
            <person name="Bousquet J."/>
            <person name="Jones S.J."/>
            <person name="Bohlmann J."/>
            <person name="Birol I."/>
        </authorList>
    </citation>
    <scope>NUCLEOTIDE SEQUENCE [LARGE SCALE GENOMIC DNA]</scope>
    <source>
        <tissue evidence="2">Flushing bud</tissue>
    </source>
</reference>
<gene>
    <name evidence="2" type="ORF">ABT39_MTgene2017</name>
</gene>
<sequence>MDILYIMEIFLFIGIVTLFLVGGWIALAPIVEWGSYLYYIYNYTQSGGSGKEELAIEWLAG</sequence>
<keyword evidence="2" id="KW-0496">Mitochondrion</keyword>
<organism evidence="2">
    <name type="scientific">Picea glauca</name>
    <name type="common">White spruce</name>
    <name type="synonym">Pinus glauca</name>
    <dbReference type="NCBI Taxonomy" id="3330"/>
    <lineage>
        <taxon>Eukaryota</taxon>
        <taxon>Viridiplantae</taxon>
        <taxon>Streptophyta</taxon>
        <taxon>Embryophyta</taxon>
        <taxon>Tracheophyta</taxon>
        <taxon>Spermatophyta</taxon>
        <taxon>Pinopsida</taxon>
        <taxon>Pinidae</taxon>
        <taxon>Conifers I</taxon>
        <taxon>Pinales</taxon>
        <taxon>Pinaceae</taxon>
        <taxon>Picea</taxon>
    </lineage>
</organism>
<keyword evidence="1" id="KW-1133">Transmembrane helix</keyword>
<evidence type="ECO:0000256" key="1">
    <source>
        <dbReference type="SAM" id="Phobius"/>
    </source>
</evidence>